<proteinExistence type="predicted"/>
<organism evidence="2 3">
    <name type="scientific">Rothia dentocariosa</name>
    <dbReference type="NCBI Taxonomy" id="2047"/>
    <lineage>
        <taxon>Bacteria</taxon>
        <taxon>Bacillati</taxon>
        <taxon>Actinomycetota</taxon>
        <taxon>Actinomycetes</taxon>
        <taxon>Micrococcales</taxon>
        <taxon>Micrococcaceae</taxon>
        <taxon>Rothia</taxon>
    </lineage>
</organism>
<protein>
    <submittedName>
        <fullName evidence="2">Uncharacterized protein</fullName>
    </submittedName>
</protein>
<keyword evidence="1" id="KW-1133">Transmembrane helix</keyword>
<name>A0AAE5KN92_9MICC</name>
<feature type="transmembrane region" description="Helical" evidence="1">
    <location>
        <begin position="62"/>
        <end position="80"/>
    </location>
</feature>
<keyword evidence="1" id="KW-0472">Membrane</keyword>
<evidence type="ECO:0000313" key="2">
    <source>
        <dbReference type="EMBL" id="PAK85378.1"/>
    </source>
</evidence>
<dbReference type="EMBL" id="NCWU01000008">
    <property type="protein sequence ID" value="PAK85378.1"/>
    <property type="molecule type" value="Genomic_DNA"/>
</dbReference>
<sequence>MRFVYKIRKVYLQNMTHSQKEQRKNFKNRKPGDGLLGYGIILLVLAVLLAFSTGVVSPAAKFFGFAGVLCLVGYGIVRGVRRD</sequence>
<dbReference type="AlphaFoldDB" id="A0AAE5KN92"/>
<reference evidence="2 3" key="1">
    <citation type="submission" date="2017-04" db="EMBL/GenBank/DDBJ databases">
        <title>Kefir bacterial isolates.</title>
        <authorList>
            <person name="Kim Y."/>
            <person name="Blasche S."/>
            <person name="Patil K.R."/>
        </authorList>
    </citation>
    <scope>NUCLEOTIDE SEQUENCE [LARGE SCALE GENOMIC DNA]</scope>
    <source>
        <strain evidence="2 3">OG2-1</strain>
    </source>
</reference>
<accession>A0AAE5KN92</accession>
<feature type="transmembrane region" description="Helical" evidence="1">
    <location>
        <begin position="35"/>
        <end position="56"/>
    </location>
</feature>
<dbReference type="Proteomes" id="UP000216195">
    <property type="component" value="Unassembled WGS sequence"/>
</dbReference>
<evidence type="ECO:0000256" key="1">
    <source>
        <dbReference type="SAM" id="Phobius"/>
    </source>
</evidence>
<gene>
    <name evidence="2" type="ORF">B8W87_07555</name>
</gene>
<evidence type="ECO:0000313" key="3">
    <source>
        <dbReference type="Proteomes" id="UP000216195"/>
    </source>
</evidence>
<keyword evidence="1" id="KW-0812">Transmembrane</keyword>
<comment type="caution">
    <text evidence="2">The sequence shown here is derived from an EMBL/GenBank/DDBJ whole genome shotgun (WGS) entry which is preliminary data.</text>
</comment>